<comment type="caution">
    <text evidence="1">The sequence shown here is derived from an EMBL/GenBank/DDBJ whole genome shotgun (WGS) entry which is preliminary data.</text>
</comment>
<evidence type="ECO:0000313" key="1">
    <source>
        <dbReference type="EMBL" id="PKY63084.1"/>
    </source>
</evidence>
<dbReference type="Proteomes" id="UP000234323">
    <property type="component" value="Unassembled WGS sequence"/>
</dbReference>
<sequence length="55" mass="6533">MNLGFQKRIGLDRHVRFRRLVLYRKDKDNNKHNNTVEIENQVCSTSRTLSSTSKK</sequence>
<gene>
    <name evidence="1" type="ORF">RhiirA4_490922</name>
</gene>
<dbReference type="EMBL" id="LLXI01008938">
    <property type="protein sequence ID" value="PKY63084.1"/>
    <property type="molecule type" value="Genomic_DNA"/>
</dbReference>
<evidence type="ECO:0000313" key="2">
    <source>
        <dbReference type="Proteomes" id="UP000234323"/>
    </source>
</evidence>
<organism evidence="1 2">
    <name type="scientific">Rhizophagus irregularis</name>
    <dbReference type="NCBI Taxonomy" id="588596"/>
    <lineage>
        <taxon>Eukaryota</taxon>
        <taxon>Fungi</taxon>
        <taxon>Fungi incertae sedis</taxon>
        <taxon>Mucoromycota</taxon>
        <taxon>Glomeromycotina</taxon>
        <taxon>Glomeromycetes</taxon>
        <taxon>Glomerales</taxon>
        <taxon>Glomeraceae</taxon>
        <taxon>Rhizophagus</taxon>
    </lineage>
</organism>
<proteinExistence type="predicted"/>
<keyword evidence="2" id="KW-1185">Reference proteome</keyword>
<dbReference type="AlphaFoldDB" id="A0A2I1HW19"/>
<name>A0A2I1HW19_9GLOM</name>
<protein>
    <submittedName>
        <fullName evidence="1">Uncharacterized protein</fullName>
    </submittedName>
</protein>
<accession>A0A2I1HW19</accession>
<reference evidence="1 2" key="1">
    <citation type="submission" date="2015-10" db="EMBL/GenBank/DDBJ databases">
        <title>Genome analyses suggest a sexual origin of heterokaryosis in a supposedly ancient asexual fungus.</title>
        <authorList>
            <person name="Ropars J."/>
            <person name="Sedzielewska K."/>
            <person name="Noel J."/>
            <person name="Charron P."/>
            <person name="Farinelli L."/>
            <person name="Marton T."/>
            <person name="Kruger M."/>
            <person name="Pelin A."/>
            <person name="Brachmann A."/>
            <person name="Corradi N."/>
        </authorList>
    </citation>
    <scope>NUCLEOTIDE SEQUENCE [LARGE SCALE GENOMIC DNA]</scope>
    <source>
        <strain evidence="1 2">A4</strain>
    </source>
</reference>